<organism evidence="2 3">
    <name type="scientific">Amycolatopsis panacis</name>
    <dbReference type="NCBI Taxonomy" id="2340917"/>
    <lineage>
        <taxon>Bacteria</taxon>
        <taxon>Bacillati</taxon>
        <taxon>Actinomycetota</taxon>
        <taxon>Actinomycetes</taxon>
        <taxon>Pseudonocardiales</taxon>
        <taxon>Pseudonocardiaceae</taxon>
        <taxon>Amycolatopsis</taxon>
    </lineage>
</organism>
<feature type="transmembrane region" description="Helical" evidence="1">
    <location>
        <begin position="266"/>
        <end position="291"/>
    </location>
</feature>
<evidence type="ECO:0000256" key="1">
    <source>
        <dbReference type="SAM" id="Phobius"/>
    </source>
</evidence>
<gene>
    <name evidence="2" type="ORF">D5S19_25010</name>
</gene>
<dbReference type="OrthoDB" id="343560at2"/>
<feature type="transmembrane region" description="Helical" evidence="1">
    <location>
        <begin position="21"/>
        <end position="45"/>
    </location>
</feature>
<dbReference type="AlphaFoldDB" id="A0A419HTS2"/>
<dbReference type="EMBL" id="QZFV01000116">
    <property type="protein sequence ID" value="RJQ80217.1"/>
    <property type="molecule type" value="Genomic_DNA"/>
</dbReference>
<feature type="transmembrane region" description="Helical" evidence="1">
    <location>
        <begin position="236"/>
        <end position="260"/>
    </location>
</feature>
<evidence type="ECO:0000313" key="2">
    <source>
        <dbReference type="EMBL" id="RJQ80217.1"/>
    </source>
</evidence>
<keyword evidence="1" id="KW-0472">Membrane</keyword>
<reference evidence="2 3" key="1">
    <citation type="submission" date="2018-09" db="EMBL/GenBank/DDBJ databases">
        <title>YIM PH 21725 draft genome.</title>
        <authorList>
            <person name="Miao C."/>
        </authorList>
    </citation>
    <scope>NUCLEOTIDE SEQUENCE [LARGE SCALE GENOMIC DNA]</scope>
    <source>
        <strain evidence="3">YIM PH21725</strain>
    </source>
</reference>
<keyword evidence="3" id="KW-1185">Reference proteome</keyword>
<evidence type="ECO:0000313" key="3">
    <source>
        <dbReference type="Proteomes" id="UP000285112"/>
    </source>
</evidence>
<dbReference type="RefSeq" id="WP_120025841.1">
    <property type="nucleotide sequence ID" value="NZ_QZFV01000116.1"/>
</dbReference>
<accession>A0A419HTS2</accession>
<feature type="transmembrane region" description="Helical" evidence="1">
    <location>
        <begin position="57"/>
        <end position="75"/>
    </location>
</feature>
<dbReference type="Proteomes" id="UP000285112">
    <property type="component" value="Unassembled WGS sequence"/>
</dbReference>
<keyword evidence="1" id="KW-0812">Transmembrane</keyword>
<comment type="caution">
    <text evidence="2">The sequence shown here is derived from an EMBL/GenBank/DDBJ whole genome shotgun (WGS) entry which is preliminary data.</text>
</comment>
<sequence length="304" mass="31499">MASTPLTALRHSWSGSRRIERLAYAVGAVLVISGVVNAVVLLVSGGSWLGPLSLRKAVTFGLSFGLTLATLAWVTSRLRMRNGVRTLLLGAFLLASVVEVTLVTMQARRGVPSHFNFETGFDTAVSMSLAGGGAVLVLTALGFTAMAFRRPGDLAPSMRLAVRAGLVVFMIALATGAVMIARGVTAARSGAPELAYTTAGSLKPLHAVAMHAILVLPVLAWLLRFSGLPEPRRLRLVRYAVAADAVFTAVIGFEAFAGISPFSAPIVLLILSGASLAILGGTGVVAGISVVRPEMESRTSPGPG</sequence>
<name>A0A419HTS2_9PSEU</name>
<feature type="transmembrane region" description="Helical" evidence="1">
    <location>
        <begin position="204"/>
        <end position="224"/>
    </location>
</feature>
<proteinExistence type="predicted"/>
<keyword evidence="1" id="KW-1133">Transmembrane helix</keyword>
<feature type="transmembrane region" description="Helical" evidence="1">
    <location>
        <begin position="160"/>
        <end position="184"/>
    </location>
</feature>
<protein>
    <submittedName>
        <fullName evidence="2">Uncharacterized protein</fullName>
    </submittedName>
</protein>
<feature type="transmembrane region" description="Helical" evidence="1">
    <location>
        <begin position="127"/>
        <end position="148"/>
    </location>
</feature>
<feature type="transmembrane region" description="Helical" evidence="1">
    <location>
        <begin position="87"/>
        <end position="107"/>
    </location>
</feature>